<comment type="cofactor">
    <cofactor evidence="1 6 7">
        <name>pyridoxal 5'-phosphate</name>
        <dbReference type="ChEBI" id="CHEBI:597326"/>
    </cofactor>
</comment>
<dbReference type="Pfam" id="PF00282">
    <property type="entry name" value="Pyridoxal_deC"/>
    <property type="match status" value="1"/>
</dbReference>
<dbReference type="STRING" id="4615.A0A199VD92"/>
<dbReference type="GO" id="GO:0016831">
    <property type="term" value="F:carboxy-lyase activity"/>
    <property type="evidence" value="ECO:0007669"/>
    <property type="project" value="UniProtKB-KW"/>
</dbReference>
<evidence type="ECO:0000256" key="3">
    <source>
        <dbReference type="ARBA" id="ARBA00022793"/>
    </source>
</evidence>
<dbReference type="GO" id="GO:1901162">
    <property type="term" value="P:primary amino compound biosynthetic process"/>
    <property type="evidence" value="ECO:0007669"/>
    <property type="project" value="UniProtKB-ARBA"/>
</dbReference>
<comment type="similarity">
    <text evidence="2 7">Belongs to the group II decarboxylase family.</text>
</comment>
<dbReference type="InterPro" id="IPR015424">
    <property type="entry name" value="PyrdxlP-dep_Trfase"/>
</dbReference>
<dbReference type="PROSITE" id="PS00392">
    <property type="entry name" value="DDC_GAD_HDC_YDC"/>
    <property type="match status" value="1"/>
</dbReference>
<keyword evidence="4 6" id="KW-0663">Pyridoxal phosphate</keyword>
<evidence type="ECO:0000313" key="9">
    <source>
        <dbReference type="Proteomes" id="UP000092600"/>
    </source>
</evidence>
<evidence type="ECO:0000256" key="4">
    <source>
        <dbReference type="ARBA" id="ARBA00022898"/>
    </source>
</evidence>
<evidence type="ECO:0000256" key="1">
    <source>
        <dbReference type="ARBA" id="ARBA00001933"/>
    </source>
</evidence>
<dbReference type="InterPro" id="IPR021115">
    <property type="entry name" value="Pyridoxal-P_BS"/>
</dbReference>
<evidence type="ECO:0000313" key="8">
    <source>
        <dbReference type="EMBL" id="OAY74988.1"/>
    </source>
</evidence>
<gene>
    <name evidence="8" type="ORF">ACMD2_00601</name>
</gene>
<evidence type="ECO:0000256" key="5">
    <source>
        <dbReference type="ARBA" id="ARBA00023239"/>
    </source>
</evidence>
<dbReference type="GO" id="GO:0030170">
    <property type="term" value="F:pyridoxal phosphate binding"/>
    <property type="evidence" value="ECO:0007669"/>
    <property type="project" value="InterPro"/>
</dbReference>
<dbReference type="GO" id="GO:0019752">
    <property type="term" value="P:carboxylic acid metabolic process"/>
    <property type="evidence" value="ECO:0007669"/>
    <property type="project" value="InterPro"/>
</dbReference>
<proteinExistence type="inferred from homology"/>
<dbReference type="PANTHER" id="PTHR11999">
    <property type="entry name" value="GROUP II PYRIDOXAL-5-PHOSPHATE DECARBOXYLASE"/>
    <property type="match status" value="1"/>
</dbReference>
<name>A0A199VD92_ANACO</name>
<dbReference type="Gene3D" id="3.90.1150.10">
    <property type="entry name" value="Aspartate Aminotransferase, domain 1"/>
    <property type="match status" value="1"/>
</dbReference>
<feature type="modified residue" description="N6-(pyridoxal phosphate)lysine" evidence="6">
    <location>
        <position position="322"/>
    </location>
</feature>
<dbReference type="InterPro" id="IPR010977">
    <property type="entry name" value="Aromatic_deC"/>
</dbReference>
<evidence type="ECO:0000256" key="6">
    <source>
        <dbReference type="PIRSR" id="PIRSR602129-50"/>
    </source>
</evidence>
<dbReference type="GO" id="GO:0046189">
    <property type="term" value="P:phenol-containing compound biosynthetic process"/>
    <property type="evidence" value="ECO:0007669"/>
    <property type="project" value="UniProtKB-ARBA"/>
</dbReference>
<dbReference type="SUPFAM" id="SSF53383">
    <property type="entry name" value="PLP-dependent transferases"/>
    <property type="match status" value="1"/>
</dbReference>
<dbReference type="GO" id="GO:0005737">
    <property type="term" value="C:cytoplasm"/>
    <property type="evidence" value="ECO:0007669"/>
    <property type="project" value="TreeGrafter"/>
</dbReference>
<keyword evidence="5 7" id="KW-0456">Lyase</keyword>
<reference evidence="8 9" key="1">
    <citation type="journal article" date="2016" name="DNA Res.">
        <title>The draft genome of MD-2 pineapple using hybrid error correction of long reads.</title>
        <authorList>
            <person name="Redwan R.M."/>
            <person name="Saidin A."/>
            <person name="Kumar S.V."/>
        </authorList>
    </citation>
    <scope>NUCLEOTIDE SEQUENCE [LARGE SCALE GENOMIC DNA]</scope>
    <source>
        <strain evidence="9">cv. MD2</strain>
        <tissue evidence="8">Leaf</tissue>
    </source>
</reference>
<dbReference type="PANTHER" id="PTHR11999:SF157">
    <property type="entry name" value="TRYPTOPHAN DECARBOXYLASE 1"/>
    <property type="match status" value="1"/>
</dbReference>
<organism evidence="8 9">
    <name type="scientific">Ananas comosus</name>
    <name type="common">Pineapple</name>
    <name type="synonym">Ananas ananas</name>
    <dbReference type="NCBI Taxonomy" id="4615"/>
    <lineage>
        <taxon>Eukaryota</taxon>
        <taxon>Viridiplantae</taxon>
        <taxon>Streptophyta</taxon>
        <taxon>Embryophyta</taxon>
        <taxon>Tracheophyta</taxon>
        <taxon>Spermatophyta</taxon>
        <taxon>Magnoliopsida</taxon>
        <taxon>Liliopsida</taxon>
        <taxon>Poales</taxon>
        <taxon>Bromeliaceae</taxon>
        <taxon>Bromelioideae</taxon>
        <taxon>Ananas</taxon>
    </lineage>
</organism>
<dbReference type="Proteomes" id="UP000092600">
    <property type="component" value="Unassembled WGS sequence"/>
</dbReference>
<dbReference type="InterPro" id="IPR015421">
    <property type="entry name" value="PyrdxlP-dep_Trfase_major"/>
</dbReference>
<dbReference type="Gene3D" id="3.40.640.10">
    <property type="entry name" value="Type I PLP-dependent aspartate aminotransferase-like (Major domain)"/>
    <property type="match status" value="1"/>
</dbReference>
<dbReference type="EMBL" id="LSRQ01002222">
    <property type="protein sequence ID" value="OAY74988.1"/>
    <property type="molecule type" value="Genomic_DNA"/>
</dbReference>
<evidence type="ECO:0000256" key="2">
    <source>
        <dbReference type="ARBA" id="ARBA00009533"/>
    </source>
</evidence>
<keyword evidence="3" id="KW-0210">Decarboxylase</keyword>
<dbReference type="GO" id="GO:0006520">
    <property type="term" value="P:amino acid metabolic process"/>
    <property type="evidence" value="ECO:0007669"/>
    <property type="project" value="InterPro"/>
</dbReference>
<evidence type="ECO:0000256" key="7">
    <source>
        <dbReference type="RuleBase" id="RU000382"/>
    </source>
</evidence>
<comment type="caution">
    <text evidence="8">The sequence shown here is derived from an EMBL/GenBank/DDBJ whole genome shotgun (WGS) entry which is preliminary data.</text>
</comment>
<dbReference type="Gene3D" id="1.20.1340.10">
    <property type="entry name" value="dopa decarboxylase, N-terminal domain"/>
    <property type="match status" value="1"/>
</dbReference>
<dbReference type="InterPro" id="IPR002129">
    <property type="entry name" value="PyrdxlP-dep_de-COase"/>
</dbReference>
<sequence length="541" mass="57578">MGSIDANLATSFLGGFKPLDLDDLRTQLHQAVDFITDYYKHVDSHPVLAQVEPGYLRRILPPTPPGPAAAFDSVLHELRRGVLPGMTHWASPSFFAYFPATNSAASLAGDLVASALNPVAFTWLASPAATELEALVLDWLAHLLRLPQRFHHGGAGRGGGVLLATTSEAMLCTLVAARDAALRRAGGGAGVAALPRLVAYGSDQTHSTFVKACRIAGFDPALVRCVATRPESEFALEPARLREAMEADAAAGLVPAYVCVTVGTTSSTAVDPVGPIAEVASLFGAWVHVDAAYAGSACICPEFRGYLDGVERADSVSLSPHKWLLTCLDCTCLWVRDTRPLTEALETDPEYLRNGPSESGRVTDLKDLQVGVGRRFRGLKLWMVLRAYGADNLQAHIRGDVDMARAFEGMVRSDPRFEVAVPRRFALVCFRLRPRGGMGEEQAAAENRKLLELINASGRAYMTHTVLGPKYVLRFAVGSTLTEHRHVAQAWELIKEMAHAVIMSTTVTTTTTAAAAAATTTNAAAPAAAAAAAVGASRSAA</sequence>
<protein>
    <submittedName>
        <fullName evidence="8">Aromatic-L-amino-acid decarboxylase</fullName>
    </submittedName>
</protein>
<dbReference type="AlphaFoldDB" id="A0A199VD92"/>
<accession>A0A199VD92</accession>
<dbReference type="PRINTS" id="PR00800">
    <property type="entry name" value="YHDCRBOXLASE"/>
</dbReference>
<dbReference type="InterPro" id="IPR015422">
    <property type="entry name" value="PyrdxlP-dep_Trfase_small"/>
</dbReference>
<dbReference type="FunFam" id="3.40.640.10:FF:000025">
    <property type="entry name" value="Histidine decarboxylase"/>
    <property type="match status" value="1"/>
</dbReference>